<feature type="domain" description="Signal transduction histidine kinase internal region" evidence="2">
    <location>
        <begin position="171"/>
        <end position="249"/>
    </location>
</feature>
<dbReference type="RefSeq" id="WP_261694817.1">
    <property type="nucleotide sequence ID" value="NZ_CP104694.1"/>
</dbReference>
<feature type="transmembrane region" description="Helical" evidence="1">
    <location>
        <begin position="136"/>
        <end position="156"/>
    </location>
</feature>
<keyword evidence="3" id="KW-0808">Transferase</keyword>
<feature type="transmembrane region" description="Helical" evidence="1">
    <location>
        <begin position="31"/>
        <end position="51"/>
    </location>
</feature>
<name>A0ABY6BCT0_9GAMM</name>
<evidence type="ECO:0000259" key="2">
    <source>
        <dbReference type="Pfam" id="PF06580"/>
    </source>
</evidence>
<dbReference type="Proteomes" id="UP001064632">
    <property type="component" value="Chromosome"/>
</dbReference>
<keyword evidence="1" id="KW-1133">Transmembrane helix</keyword>
<keyword evidence="3" id="KW-0418">Kinase</keyword>
<evidence type="ECO:0000313" key="3">
    <source>
        <dbReference type="EMBL" id="UXI67848.1"/>
    </source>
</evidence>
<evidence type="ECO:0000313" key="4">
    <source>
        <dbReference type="Proteomes" id="UP001064632"/>
    </source>
</evidence>
<sequence>MAHSEPRSATANDSSGEVALANHWLPNFCSLPILFALMVIGELVALIVVLASSDVGSPGWQRLGTATVFVQWLAVVWTVCLCKARPLLVRMRPWMSEFAAFALMVGTTAIASWLAYTIDNSLSLGLIGILSGQERFILRNSVICALVATAVLRYFYVQEQWRDRVRAEARARYEALQARIRPHFLFNSMNTIASLIRIRPAQAETAVEDLADLFRASLGSVDTPRTLGEELDLARGYLRIEELRLGERLQVVWDVASLPRDLPLPPLLLQPLVENAVYHGIQPLTDGGTVTVTGRHSGGMVEIRIANPCPAPGKRSPRGNGIAVANIRSRIAYHFDDRGALEIHQGHDTFDCVLRLPDDGTAPGGIEHAHTHRR</sequence>
<dbReference type="PANTHER" id="PTHR34220:SF7">
    <property type="entry name" value="SENSOR HISTIDINE KINASE YPDA"/>
    <property type="match status" value="1"/>
</dbReference>
<gene>
    <name evidence="3" type="ORF">N4264_24470</name>
</gene>
<keyword evidence="4" id="KW-1185">Reference proteome</keyword>
<proteinExistence type="predicted"/>
<dbReference type="Pfam" id="PF06580">
    <property type="entry name" value="His_kinase"/>
    <property type="match status" value="1"/>
</dbReference>
<evidence type="ECO:0000256" key="1">
    <source>
        <dbReference type="SAM" id="Phobius"/>
    </source>
</evidence>
<dbReference type="EMBL" id="CP104694">
    <property type="protein sequence ID" value="UXI67848.1"/>
    <property type="molecule type" value="Genomic_DNA"/>
</dbReference>
<keyword evidence="1" id="KW-0812">Transmembrane</keyword>
<dbReference type="InterPro" id="IPR050640">
    <property type="entry name" value="Bact_2-comp_sensor_kinase"/>
</dbReference>
<keyword evidence="1" id="KW-0472">Membrane</keyword>
<reference evidence="3" key="1">
    <citation type="submission" date="2022-09" db="EMBL/GenBank/DDBJ databases">
        <title>Tahibacter sp. nov., isolated from a fresh water.</title>
        <authorList>
            <person name="Baek J.H."/>
            <person name="Lee J.K."/>
            <person name="Kim J.M."/>
            <person name="Jeon C.O."/>
        </authorList>
    </citation>
    <scope>NUCLEOTIDE SEQUENCE</scope>
    <source>
        <strain evidence="3">W38</strain>
    </source>
</reference>
<dbReference type="InterPro" id="IPR036890">
    <property type="entry name" value="HATPase_C_sf"/>
</dbReference>
<dbReference type="InterPro" id="IPR010559">
    <property type="entry name" value="Sig_transdc_His_kin_internal"/>
</dbReference>
<dbReference type="SUPFAM" id="SSF55874">
    <property type="entry name" value="ATPase domain of HSP90 chaperone/DNA topoisomerase II/histidine kinase"/>
    <property type="match status" value="1"/>
</dbReference>
<dbReference type="Gene3D" id="3.30.565.10">
    <property type="entry name" value="Histidine kinase-like ATPase, C-terminal domain"/>
    <property type="match status" value="1"/>
</dbReference>
<feature type="transmembrane region" description="Helical" evidence="1">
    <location>
        <begin position="94"/>
        <end position="116"/>
    </location>
</feature>
<dbReference type="GO" id="GO:0016301">
    <property type="term" value="F:kinase activity"/>
    <property type="evidence" value="ECO:0007669"/>
    <property type="project" value="UniProtKB-KW"/>
</dbReference>
<organism evidence="3 4">
    <name type="scientific">Tahibacter amnicola</name>
    <dbReference type="NCBI Taxonomy" id="2976241"/>
    <lineage>
        <taxon>Bacteria</taxon>
        <taxon>Pseudomonadati</taxon>
        <taxon>Pseudomonadota</taxon>
        <taxon>Gammaproteobacteria</taxon>
        <taxon>Lysobacterales</taxon>
        <taxon>Rhodanobacteraceae</taxon>
        <taxon>Tahibacter</taxon>
    </lineage>
</organism>
<accession>A0ABY6BCT0</accession>
<dbReference type="PANTHER" id="PTHR34220">
    <property type="entry name" value="SENSOR HISTIDINE KINASE YPDA"/>
    <property type="match status" value="1"/>
</dbReference>
<protein>
    <submittedName>
        <fullName evidence="3">Histidine kinase</fullName>
    </submittedName>
</protein>
<feature type="transmembrane region" description="Helical" evidence="1">
    <location>
        <begin position="63"/>
        <end position="82"/>
    </location>
</feature>